<dbReference type="HAMAP" id="MF_01103">
    <property type="entry name" value="UPF0291"/>
    <property type="match status" value="1"/>
</dbReference>
<dbReference type="Pfam" id="PF05979">
    <property type="entry name" value="DUF896"/>
    <property type="match status" value="1"/>
</dbReference>
<comment type="subcellular location">
    <subcellularLocation>
        <location evidence="2">Cytoplasm</location>
    </subcellularLocation>
</comment>
<protein>
    <recommendedName>
        <fullName evidence="2">UPF0291 protein EQM06_06065</fullName>
    </recommendedName>
</protein>
<evidence type="ECO:0000313" key="3">
    <source>
        <dbReference type="EMBL" id="QAT42833.1"/>
    </source>
</evidence>
<organism evidence="3 4">
    <name type="scientific">Aminipila luticellarii</name>
    <dbReference type="NCBI Taxonomy" id="2507160"/>
    <lineage>
        <taxon>Bacteria</taxon>
        <taxon>Bacillati</taxon>
        <taxon>Bacillota</taxon>
        <taxon>Clostridia</taxon>
        <taxon>Peptostreptococcales</taxon>
        <taxon>Anaerovoracaceae</taxon>
        <taxon>Aminipila</taxon>
    </lineage>
</organism>
<evidence type="ECO:0000256" key="1">
    <source>
        <dbReference type="ARBA" id="ARBA00022490"/>
    </source>
</evidence>
<keyword evidence="1 2" id="KW-0963">Cytoplasm</keyword>
<dbReference type="RefSeq" id="WP_128745482.1">
    <property type="nucleotide sequence ID" value="NZ_CP035281.1"/>
</dbReference>
<comment type="similarity">
    <text evidence="2">Belongs to the UPF0291 family.</text>
</comment>
<dbReference type="InterPro" id="IPR009242">
    <property type="entry name" value="DUF896"/>
</dbReference>
<dbReference type="AlphaFoldDB" id="A0A410PV85"/>
<dbReference type="EMBL" id="CP035281">
    <property type="protein sequence ID" value="QAT42833.1"/>
    <property type="molecule type" value="Genomic_DNA"/>
</dbReference>
<dbReference type="SUPFAM" id="SSF158221">
    <property type="entry name" value="YnzC-like"/>
    <property type="match status" value="1"/>
</dbReference>
<dbReference type="Proteomes" id="UP000287601">
    <property type="component" value="Chromosome"/>
</dbReference>
<evidence type="ECO:0000313" key="4">
    <source>
        <dbReference type="Proteomes" id="UP000287601"/>
    </source>
</evidence>
<proteinExistence type="inferred from homology"/>
<dbReference type="Gene3D" id="1.10.287.540">
    <property type="entry name" value="Helix hairpin bin"/>
    <property type="match status" value="1"/>
</dbReference>
<sequence>MLSKEKIDRINELAKKSKSVGLTEPEREEQQTLRKEYLVQFRENFRKQLENIEFVEDVEEEVEIEVKVN</sequence>
<evidence type="ECO:0000256" key="2">
    <source>
        <dbReference type="HAMAP-Rule" id="MF_01103"/>
    </source>
</evidence>
<dbReference type="OrthoDB" id="390105at2"/>
<dbReference type="PANTHER" id="PTHR37300">
    <property type="entry name" value="UPF0291 PROTEIN CBO2609/CLC_2481"/>
    <property type="match status" value="1"/>
</dbReference>
<dbReference type="GO" id="GO:0005737">
    <property type="term" value="C:cytoplasm"/>
    <property type="evidence" value="ECO:0007669"/>
    <property type="project" value="UniProtKB-SubCell"/>
</dbReference>
<keyword evidence="4" id="KW-1185">Reference proteome</keyword>
<accession>A0A410PV85</accession>
<dbReference type="KEGG" id="amij:EQM06_06065"/>
<dbReference type="PANTHER" id="PTHR37300:SF1">
    <property type="entry name" value="UPF0291 PROTEIN YNZC"/>
    <property type="match status" value="1"/>
</dbReference>
<name>A0A410PV85_9FIRM</name>
<reference evidence="3 4" key="1">
    <citation type="submission" date="2019-01" db="EMBL/GenBank/DDBJ databases">
        <title>Draft genomes of a novel of Aminipila strains.</title>
        <authorList>
            <person name="Ma S."/>
        </authorList>
    </citation>
    <scope>NUCLEOTIDE SEQUENCE [LARGE SCALE GENOMIC DNA]</scope>
    <source>
        <strain evidence="4">JN-39</strain>
    </source>
</reference>
<gene>
    <name evidence="3" type="ORF">EQM06_06065</name>
</gene>